<dbReference type="OrthoDB" id="8993954at2"/>
<proteinExistence type="predicted"/>
<gene>
    <name evidence="2" type="primary">fhuF</name>
    <name evidence="2" type="ordered locus">AXYL_02601</name>
</gene>
<name>E3HPT7_ACHXA</name>
<reference evidence="2 3" key="1">
    <citation type="journal article" date="2011" name="J. Bacteriol.">
        <title>Complete genome sequence of the haloaromatic acid-degrading bacterium Achromobacter xylosoxidans A8.</title>
        <authorList>
            <person name="Strnad H."/>
            <person name="Ridl J."/>
            <person name="Paces J."/>
            <person name="Kolar M."/>
            <person name="Vlcek C."/>
            <person name="Paces V."/>
        </authorList>
    </citation>
    <scope>NUCLEOTIDE SEQUENCE [LARGE SCALE GENOMIC DNA]</scope>
    <source>
        <strain evidence="2 3">A8</strain>
    </source>
</reference>
<feature type="domain" description="Aerobactin siderophore biosynthesis IucA/IucC-like C-terminal" evidence="1">
    <location>
        <begin position="66"/>
        <end position="213"/>
    </location>
</feature>
<dbReference type="STRING" id="762376.AXYL_02601"/>
<dbReference type="HOGENOM" id="CLU_088228_1_0_4"/>
<dbReference type="RefSeq" id="WP_013393241.1">
    <property type="nucleotide sequence ID" value="NC_014640.1"/>
</dbReference>
<dbReference type="GO" id="GO:0003824">
    <property type="term" value="F:catalytic activity"/>
    <property type="evidence" value="ECO:0007669"/>
    <property type="project" value="UniProtKB-ARBA"/>
</dbReference>
<protein>
    <submittedName>
        <fullName evidence="2">Ferric iron reductase protein FhuF</fullName>
    </submittedName>
</protein>
<sequence>MIPRLSPLFQGDRAVHAETLSCAAEWPAGAISVAHLLGSDQLLGDTIRRYAAHLKVSGEGLRAAASAWSLDYLWALLPATAAAASVLRHTFPMRADDVALSLSDFGAPIRFHILHEGGPAQAAPPAVRYAPLLDAHLDPLFKAISRQTRLAQKILWGNTARYLEAILDQALALTGNAEHVAQDKQALLLHPTRPDGSFNPLFSPRRTSPVAENGVTAPLLLHRQCCLYYRLPGHSHCRACPLAPEHRAESKSADRIVGQ</sequence>
<evidence type="ECO:0000259" key="1">
    <source>
        <dbReference type="Pfam" id="PF06276"/>
    </source>
</evidence>
<dbReference type="KEGG" id="axy:AXYL_02601"/>
<evidence type="ECO:0000313" key="3">
    <source>
        <dbReference type="Proteomes" id="UP000006876"/>
    </source>
</evidence>
<dbReference type="AlphaFoldDB" id="E3HPT7"/>
<dbReference type="Proteomes" id="UP000006876">
    <property type="component" value="Chromosome"/>
</dbReference>
<evidence type="ECO:0000313" key="2">
    <source>
        <dbReference type="EMBL" id="ADP15921.1"/>
    </source>
</evidence>
<dbReference type="eggNOG" id="COG4114">
    <property type="taxonomic scope" value="Bacteria"/>
</dbReference>
<dbReference type="NCBIfam" id="TIGR03951">
    <property type="entry name" value="Fe_III_red_FhuF"/>
    <property type="match status" value="1"/>
</dbReference>
<dbReference type="EMBL" id="CP002287">
    <property type="protein sequence ID" value="ADP15921.1"/>
    <property type="molecule type" value="Genomic_DNA"/>
</dbReference>
<accession>E3HPT7</accession>
<dbReference type="InterPro" id="IPR022770">
    <property type="entry name" value="IucA/IucC-like_C"/>
</dbReference>
<dbReference type="Pfam" id="PF06276">
    <property type="entry name" value="FhuF"/>
    <property type="match status" value="1"/>
</dbReference>
<organism evidence="2 3">
    <name type="scientific">Achromobacter xylosoxidans (strain A8)</name>
    <dbReference type="NCBI Taxonomy" id="762376"/>
    <lineage>
        <taxon>Bacteria</taxon>
        <taxon>Pseudomonadati</taxon>
        <taxon>Pseudomonadota</taxon>
        <taxon>Betaproteobacteria</taxon>
        <taxon>Burkholderiales</taxon>
        <taxon>Alcaligenaceae</taxon>
        <taxon>Achromobacter</taxon>
    </lineage>
</organism>
<dbReference type="GO" id="GO:0051537">
    <property type="term" value="F:2 iron, 2 sulfur cluster binding"/>
    <property type="evidence" value="ECO:0007669"/>
    <property type="project" value="InterPro"/>
</dbReference>
<dbReference type="InterPro" id="IPR008090">
    <property type="entry name" value="Fe_iron_reduct"/>
</dbReference>